<dbReference type="OrthoDB" id="8911505at2"/>
<name>A0A2S0VST0_9ALTE</name>
<dbReference type="KEGG" id="cate:C2869_12255"/>
<evidence type="ECO:0008006" key="3">
    <source>
        <dbReference type="Google" id="ProtNLM"/>
    </source>
</evidence>
<reference evidence="1 2" key="1">
    <citation type="submission" date="2018-01" db="EMBL/GenBank/DDBJ databases">
        <title>Genome sequence of a Cantenovulum-like bacteria.</title>
        <authorList>
            <person name="Tan W.R."/>
            <person name="Lau N.-S."/>
            <person name="Go F."/>
            <person name="Amirul A.-A.A."/>
        </authorList>
    </citation>
    <scope>NUCLEOTIDE SEQUENCE [LARGE SCALE GENOMIC DNA]</scope>
    <source>
        <strain evidence="1 2">CCB-QB4</strain>
    </source>
</reference>
<protein>
    <recommendedName>
        <fullName evidence="3">DUF1493 family protein</fullName>
    </recommendedName>
</protein>
<dbReference type="AlphaFoldDB" id="A0A2S0VST0"/>
<evidence type="ECO:0000313" key="2">
    <source>
        <dbReference type="Proteomes" id="UP000244441"/>
    </source>
</evidence>
<sequence length="114" mass="13379">MESTERLNLFLIECGLDKYVKNDSDLDIKLFHDLDFYGDVAESCIELLRDKYGVDTSYFIFEDYFPDEFPGNTQFQKVLVSLIPFLRKKHVDKSRYKPFTFNKIKCAIASGRLT</sequence>
<proteinExistence type="predicted"/>
<dbReference type="Proteomes" id="UP000244441">
    <property type="component" value="Chromosome"/>
</dbReference>
<accession>A0A2S0VST0</accession>
<dbReference type="RefSeq" id="WP_108603209.1">
    <property type="nucleotide sequence ID" value="NZ_CP026604.1"/>
</dbReference>
<dbReference type="EMBL" id="CP026604">
    <property type="protein sequence ID" value="AWB67160.1"/>
    <property type="molecule type" value="Genomic_DNA"/>
</dbReference>
<keyword evidence="2" id="KW-1185">Reference proteome</keyword>
<evidence type="ECO:0000313" key="1">
    <source>
        <dbReference type="EMBL" id="AWB67160.1"/>
    </source>
</evidence>
<organism evidence="1 2">
    <name type="scientific">Saccharobesus litoralis</name>
    <dbReference type="NCBI Taxonomy" id="2172099"/>
    <lineage>
        <taxon>Bacteria</taxon>
        <taxon>Pseudomonadati</taxon>
        <taxon>Pseudomonadota</taxon>
        <taxon>Gammaproteobacteria</taxon>
        <taxon>Alteromonadales</taxon>
        <taxon>Alteromonadaceae</taxon>
        <taxon>Saccharobesus</taxon>
    </lineage>
</organism>
<gene>
    <name evidence="1" type="ORF">C2869_12255</name>
</gene>